<sequence>MTAPRIEHVNLTVSDLDRSIALFEDLMGWRTRTRAQHGVRGEFAHVGSDESYLALWADGGDYSGQEKGKPMNHVGLQVPDLTAAEDAVKRHGLETFSHGKYEPGPHSFYFFDWDGIEFEVVCYE</sequence>
<dbReference type="Proteomes" id="UP000602442">
    <property type="component" value="Unassembled WGS sequence"/>
</dbReference>
<dbReference type="Gene3D" id="3.10.180.10">
    <property type="entry name" value="2,3-Dihydroxybiphenyl 1,2-Dioxygenase, domain 1"/>
    <property type="match status" value="1"/>
</dbReference>
<accession>A0ABS0N2H1</accession>
<protein>
    <submittedName>
        <fullName evidence="2">VOC family protein</fullName>
    </submittedName>
</protein>
<dbReference type="InterPro" id="IPR004360">
    <property type="entry name" value="Glyas_Fos-R_dOase_dom"/>
</dbReference>
<proteinExistence type="predicted"/>
<name>A0ABS0N2H1_9SPHN</name>
<evidence type="ECO:0000313" key="3">
    <source>
        <dbReference type="Proteomes" id="UP000602442"/>
    </source>
</evidence>
<evidence type="ECO:0000313" key="2">
    <source>
        <dbReference type="EMBL" id="MBH5322113.1"/>
    </source>
</evidence>
<reference evidence="2 3" key="1">
    <citation type="submission" date="2020-11" db="EMBL/GenBank/DDBJ databases">
        <title>Erythrobacter sediminis sp. nov., a marine bacterium from a tidal flat of Garorim Bay.</title>
        <authorList>
            <person name="Kim D."/>
            <person name="Yoo Y."/>
            <person name="Kim J.-J."/>
        </authorList>
    </citation>
    <scope>NUCLEOTIDE SEQUENCE [LARGE SCALE GENOMIC DNA]</scope>
    <source>
        <strain evidence="2 3">JGD-13</strain>
    </source>
</reference>
<dbReference type="SUPFAM" id="SSF54593">
    <property type="entry name" value="Glyoxalase/Bleomycin resistance protein/Dihydroxybiphenyl dioxygenase"/>
    <property type="match status" value="1"/>
</dbReference>
<gene>
    <name evidence="2" type="ORF">I5L03_05895</name>
</gene>
<organism evidence="2 3">
    <name type="scientific">Aurantiacibacter sediminis</name>
    <dbReference type="NCBI Taxonomy" id="2793064"/>
    <lineage>
        <taxon>Bacteria</taxon>
        <taxon>Pseudomonadati</taxon>
        <taxon>Pseudomonadota</taxon>
        <taxon>Alphaproteobacteria</taxon>
        <taxon>Sphingomonadales</taxon>
        <taxon>Erythrobacteraceae</taxon>
        <taxon>Aurantiacibacter</taxon>
    </lineage>
</organism>
<comment type="caution">
    <text evidence="2">The sequence shown here is derived from an EMBL/GenBank/DDBJ whole genome shotgun (WGS) entry which is preliminary data.</text>
</comment>
<dbReference type="PROSITE" id="PS51819">
    <property type="entry name" value="VOC"/>
    <property type="match status" value="1"/>
</dbReference>
<dbReference type="Pfam" id="PF00903">
    <property type="entry name" value="Glyoxalase"/>
    <property type="match status" value="1"/>
</dbReference>
<dbReference type="InterPro" id="IPR037523">
    <property type="entry name" value="VOC_core"/>
</dbReference>
<feature type="domain" description="VOC" evidence="1">
    <location>
        <begin position="5"/>
        <end position="123"/>
    </location>
</feature>
<dbReference type="CDD" id="cd06587">
    <property type="entry name" value="VOC"/>
    <property type="match status" value="1"/>
</dbReference>
<dbReference type="EMBL" id="JAEANY010000002">
    <property type="protein sequence ID" value="MBH5322113.1"/>
    <property type="molecule type" value="Genomic_DNA"/>
</dbReference>
<dbReference type="InterPro" id="IPR029068">
    <property type="entry name" value="Glyas_Bleomycin-R_OHBP_Dase"/>
</dbReference>
<keyword evidence="3" id="KW-1185">Reference proteome</keyword>
<evidence type="ECO:0000259" key="1">
    <source>
        <dbReference type="PROSITE" id="PS51819"/>
    </source>
</evidence>